<evidence type="ECO:0000313" key="2">
    <source>
        <dbReference type="EMBL" id="RNG12428.1"/>
    </source>
</evidence>
<dbReference type="Proteomes" id="UP000275401">
    <property type="component" value="Unassembled WGS sequence"/>
</dbReference>
<sequence length="99" mass="10813">MTTENTLTLNAEQAADVAHQLFEETRRAAWHKASDDINDYDRMLLVNDMTPSDALAELKDANLPSPLIKHIAAALELLAPDTYAPRPDQNTTPITGGGQ</sequence>
<feature type="compositionally biased region" description="Polar residues" evidence="1">
    <location>
        <begin position="88"/>
        <end position="99"/>
    </location>
</feature>
<comment type="caution">
    <text evidence="2">The sequence shown here is derived from an EMBL/GenBank/DDBJ whole genome shotgun (WGS) entry which is preliminary data.</text>
</comment>
<dbReference type="RefSeq" id="WP_123105449.1">
    <property type="nucleotide sequence ID" value="NZ_RIBZ01000520.1"/>
</dbReference>
<organism evidence="2 3">
    <name type="scientific">Streptomyces botrytidirepellens</name>
    <dbReference type="NCBI Taxonomy" id="2486417"/>
    <lineage>
        <taxon>Bacteria</taxon>
        <taxon>Bacillati</taxon>
        <taxon>Actinomycetota</taxon>
        <taxon>Actinomycetes</taxon>
        <taxon>Kitasatosporales</taxon>
        <taxon>Streptomycetaceae</taxon>
        <taxon>Streptomyces</taxon>
    </lineage>
</organism>
<gene>
    <name evidence="2" type="ORF">EEJ42_32230</name>
</gene>
<accession>A0A3M8V4K4</accession>
<feature type="region of interest" description="Disordered" evidence="1">
    <location>
        <begin position="80"/>
        <end position="99"/>
    </location>
</feature>
<name>A0A3M8V4K4_9ACTN</name>
<evidence type="ECO:0000256" key="1">
    <source>
        <dbReference type="SAM" id="MobiDB-lite"/>
    </source>
</evidence>
<proteinExistence type="predicted"/>
<dbReference type="AlphaFoldDB" id="A0A3M8V4K4"/>
<reference evidence="2 3" key="1">
    <citation type="submission" date="2018-11" db="EMBL/GenBank/DDBJ databases">
        <title>The Potential of Streptomyces as Biocontrol Agents against the Tomato grey mould, Botrytis cinerea (Gray mold) Frontiers in Microbiology.</title>
        <authorList>
            <person name="Li D."/>
        </authorList>
    </citation>
    <scope>NUCLEOTIDE SEQUENCE [LARGE SCALE GENOMIC DNA]</scope>
    <source>
        <strain evidence="2 3">NEAU-LD23</strain>
    </source>
</reference>
<evidence type="ECO:0000313" key="3">
    <source>
        <dbReference type="Proteomes" id="UP000275401"/>
    </source>
</evidence>
<protein>
    <submittedName>
        <fullName evidence="2">Uncharacterized protein</fullName>
    </submittedName>
</protein>
<keyword evidence="3" id="KW-1185">Reference proteome</keyword>
<dbReference type="EMBL" id="RIBZ01000520">
    <property type="protein sequence ID" value="RNG12428.1"/>
    <property type="molecule type" value="Genomic_DNA"/>
</dbReference>